<keyword evidence="3" id="KW-1185">Reference proteome</keyword>
<gene>
    <name evidence="2" type="ORF">PILCRDRAFT_829019</name>
    <name evidence="1" type="ORF">PILCRDRAFT_92987</name>
</gene>
<dbReference type="AlphaFoldDB" id="A0A0C3B8J3"/>
<evidence type="ECO:0000313" key="1">
    <source>
        <dbReference type="EMBL" id="KIM73617.1"/>
    </source>
</evidence>
<evidence type="ECO:0000313" key="2">
    <source>
        <dbReference type="EMBL" id="KIM73620.1"/>
    </source>
</evidence>
<dbReference type="HOGENOM" id="CLU_170510_0_0_1"/>
<dbReference type="EMBL" id="KN833078">
    <property type="protein sequence ID" value="KIM73617.1"/>
    <property type="molecule type" value="Genomic_DNA"/>
</dbReference>
<protein>
    <submittedName>
        <fullName evidence="1">Uncharacterized protein</fullName>
    </submittedName>
</protein>
<proteinExistence type="predicted"/>
<evidence type="ECO:0000313" key="3">
    <source>
        <dbReference type="Proteomes" id="UP000054166"/>
    </source>
</evidence>
<reference evidence="3" key="2">
    <citation type="submission" date="2015-01" db="EMBL/GenBank/DDBJ databases">
        <title>Evolutionary Origins and Diversification of the Mycorrhizal Mutualists.</title>
        <authorList>
            <consortium name="DOE Joint Genome Institute"/>
            <consortium name="Mycorrhizal Genomics Consortium"/>
            <person name="Kohler A."/>
            <person name="Kuo A."/>
            <person name="Nagy L.G."/>
            <person name="Floudas D."/>
            <person name="Copeland A."/>
            <person name="Barry K.W."/>
            <person name="Cichocki N."/>
            <person name="Veneault-Fourrey C."/>
            <person name="LaButti K."/>
            <person name="Lindquist E.A."/>
            <person name="Lipzen A."/>
            <person name="Lundell T."/>
            <person name="Morin E."/>
            <person name="Murat C."/>
            <person name="Riley R."/>
            <person name="Ohm R."/>
            <person name="Sun H."/>
            <person name="Tunlid A."/>
            <person name="Henrissat B."/>
            <person name="Grigoriev I.V."/>
            <person name="Hibbett D.S."/>
            <person name="Martin F."/>
        </authorList>
    </citation>
    <scope>NUCLEOTIDE SEQUENCE [LARGE SCALE GENOMIC DNA]</scope>
    <source>
        <strain evidence="2 3">F 1598</strain>
    </source>
</reference>
<reference evidence="1" key="3">
    <citation type="submission" date="2015-02" db="EMBL/GenBank/DDBJ databases">
        <title>Evolutionary Origins and Diversification of the Mycorrhizal Mutualists.</title>
        <authorList>
            <consortium name="DOE Joint Genome Institute"/>
            <consortium name="Mycorrhizal Genomics Consortium"/>
            <person name="Kohler A."/>
            <person name="Kuo A."/>
            <person name="Nagy L.G."/>
            <person name="Floudas D."/>
            <person name="Copeland A."/>
            <person name="Barry K.W."/>
            <person name="Cichocki N."/>
            <person name="Veneault-Fourrey C."/>
            <person name="LaButti K."/>
            <person name="Lindquist E.A."/>
            <person name="Lipzen A."/>
            <person name="Lundell T."/>
            <person name="Morin E."/>
            <person name="Murat C."/>
            <person name="Riley R."/>
            <person name="Ohm R."/>
            <person name="Sun H."/>
            <person name="Tunlid A."/>
            <person name="Henrissat B."/>
            <person name="Grigoriev I.V."/>
            <person name="Hibbett D.S."/>
            <person name="Martin F."/>
        </authorList>
    </citation>
    <scope>NUCLEOTIDE SEQUENCE</scope>
    <source>
        <strain evidence="1">F 1598</strain>
    </source>
</reference>
<dbReference type="Proteomes" id="UP000054166">
    <property type="component" value="Unassembled WGS sequence"/>
</dbReference>
<name>A0A0C3B8J3_PILCF</name>
<sequence>MSTASSPVQEQKQRVENLLQKLNGLIKKLPTTVPCGSKDGPIAKHFSDYAYDTSEGPFFTFNQSWERVFQCVDSEKQYLVVRGKYGLDLVHAYITHFSKISGIEANNGLDMVAQRVDGLITLIETM</sequence>
<organism evidence="1 3">
    <name type="scientific">Piloderma croceum (strain F 1598)</name>
    <dbReference type="NCBI Taxonomy" id="765440"/>
    <lineage>
        <taxon>Eukaryota</taxon>
        <taxon>Fungi</taxon>
        <taxon>Dikarya</taxon>
        <taxon>Basidiomycota</taxon>
        <taxon>Agaricomycotina</taxon>
        <taxon>Agaricomycetes</taxon>
        <taxon>Agaricomycetidae</taxon>
        <taxon>Atheliales</taxon>
        <taxon>Atheliaceae</taxon>
        <taxon>Piloderma</taxon>
    </lineage>
</organism>
<dbReference type="OrthoDB" id="2688296at2759"/>
<reference evidence="1 3" key="1">
    <citation type="submission" date="2014-04" db="EMBL/GenBank/DDBJ databases">
        <authorList>
            <consortium name="DOE Joint Genome Institute"/>
            <person name="Kuo A."/>
            <person name="Tarkka M."/>
            <person name="Buscot F."/>
            <person name="Kohler A."/>
            <person name="Nagy L.G."/>
            <person name="Floudas D."/>
            <person name="Copeland A."/>
            <person name="Barry K.W."/>
            <person name="Cichocki N."/>
            <person name="Veneault-Fourrey C."/>
            <person name="LaButti K."/>
            <person name="Lindquist E.A."/>
            <person name="Lipzen A."/>
            <person name="Lundell T."/>
            <person name="Morin E."/>
            <person name="Murat C."/>
            <person name="Sun H."/>
            <person name="Tunlid A."/>
            <person name="Henrissat B."/>
            <person name="Grigoriev I.V."/>
            <person name="Hibbett D.S."/>
            <person name="Martin F."/>
            <person name="Nordberg H.P."/>
            <person name="Cantor M.N."/>
            <person name="Hua S.X."/>
        </authorList>
    </citation>
    <scope>NUCLEOTIDE SEQUENCE [LARGE SCALE GENOMIC DNA]</scope>
    <source>
        <strain evidence="1 3">F 1598</strain>
    </source>
</reference>
<accession>A0A0C3B8J3</accession>
<dbReference type="EMBL" id="KN833078">
    <property type="protein sequence ID" value="KIM73620.1"/>
    <property type="molecule type" value="Genomic_DNA"/>
</dbReference>